<evidence type="ECO:0000256" key="5">
    <source>
        <dbReference type="ARBA" id="ARBA00022622"/>
    </source>
</evidence>
<dbReference type="Proteomes" id="UP001291926">
    <property type="component" value="Unassembled WGS sequence"/>
</dbReference>
<accession>A0ABR0DUL9</accession>
<evidence type="ECO:0000256" key="3">
    <source>
        <dbReference type="ARBA" id="ARBA00022448"/>
    </source>
</evidence>
<sequence>MASKMSYIILFLLIVVILWDGATAQLGCTRALAGLSPCFNYVTGNSSTPSQSCCSQLSSVVESQPQCLCTLLKGGSSNFGLAVNQTLALALPGACNVQTPPVSQCSITTPSAPTPTSSPDDETPPEVPSTPSEQDIPAGTGRTDDGVVGGSNIRAEFSFVCTLLLMALSFAFYGSG</sequence>
<evidence type="ECO:0000256" key="6">
    <source>
        <dbReference type="ARBA" id="ARBA00022729"/>
    </source>
</evidence>
<organism evidence="14 15">
    <name type="scientific">Penstemon davidsonii</name>
    <dbReference type="NCBI Taxonomy" id="160366"/>
    <lineage>
        <taxon>Eukaryota</taxon>
        <taxon>Viridiplantae</taxon>
        <taxon>Streptophyta</taxon>
        <taxon>Embryophyta</taxon>
        <taxon>Tracheophyta</taxon>
        <taxon>Spermatophyta</taxon>
        <taxon>Magnoliopsida</taxon>
        <taxon>eudicotyledons</taxon>
        <taxon>Gunneridae</taxon>
        <taxon>Pentapetalae</taxon>
        <taxon>asterids</taxon>
        <taxon>lamiids</taxon>
        <taxon>Lamiales</taxon>
        <taxon>Plantaginaceae</taxon>
        <taxon>Cheloneae</taxon>
        <taxon>Penstemon</taxon>
    </lineage>
</organism>
<evidence type="ECO:0000256" key="9">
    <source>
        <dbReference type="ARBA" id="ARBA00023180"/>
    </source>
</evidence>
<evidence type="ECO:0000256" key="11">
    <source>
        <dbReference type="SAM" id="MobiDB-lite"/>
    </source>
</evidence>
<evidence type="ECO:0000256" key="1">
    <source>
        <dbReference type="ARBA" id="ARBA00004609"/>
    </source>
</evidence>
<evidence type="ECO:0000259" key="13">
    <source>
        <dbReference type="SMART" id="SM00499"/>
    </source>
</evidence>
<evidence type="ECO:0000256" key="2">
    <source>
        <dbReference type="ARBA" id="ARBA00009748"/>
    </source>
</evidence>
<keyword evidence="10" id="KW-0449">Lipoprotein</keyword>
<proteinExistence type="inferred from homology"/>
<keyword evidence="9" id="KW-0325">Glycoprotein</keyword>
<comment type="similarity">
    <text evidence="2">Belongs to the plant LTP family.</text>
</comment>
<protein>
    <recommendedName>
        <fullName evidence="13">Bifunctional inhibitor/plant lipid transfer protein/seed storage helical domain-containing protein</fullName>
    </recommendedName>
</protein>
<dbReference type="SMART" id="SM00499">
    <property type="entry name" value="AAI"/>
    <property type="match status" value="1"/>
</dbReference>
<dbReference type="Pfam" id="PF14368">
    <property type="entry name" value="LTP_2"/>
    <property type="match status" value="1"/>
</dbReference>
<keyword evidence="5" id="KW-0336">GPI-anchor</keyword>
<dbReference type="InterPro" id="IPR036312">
    <property type="entry name" value="Bifun_inhib/LTP/seed_sf"/>
</dbReference>
<dbReference type="PRINTS" id="PR00382">
    <property type="entry name" value="LIPIDTRNSFER"/>
</dbReference>
<keyword evidence="7" id="KW-0446">Lipid-binding</keyword>
<dbReference type="PANTHER" id="PTHR33044">
    <property type="entry name" value="BIFUNCTIONAL INHIBITOR/LIPID-TRANSFER PROTEIN/SEED STORAGE 2S ALBUMIN SUPERFAMILY PROTEIN-RELATED"/>
    <property type="match status" value="1"/>
</dbReference>
<keyword evidence="6 12" id="KW-0732">Signal</keyword>
<comment type="subcellular location">
    <subcellularLocation>
        <location evidence="1">Cell membrane</location>
        <topology evidence="1">Lipid-anchor</topology>
        <topology evidence="1">GPI-anchor</topology>
    </subcellularLocation>
</comment>
<dbReference type="Gene3D" id="1.10.110.10">
    <property type="entry name" value="Plant lipid-transfer and hydrophobic proteins"/>
    <property type="match status" value="1"/>
</dbReference>
<evidence type="ECO:0000313" key="15">
    <source>
        <dbReference type="Proteomes" id="UP001291926"/>
    </source>
</evidence>
<keyword evidence="4" id="KW-1003">Cell membrane</keyword>
<keyword evidence="5" id="KW-0472">Membrane</keyword>
<feature type="chain" id="PRO_5045200214" description="Bifunctional inhibitor/plant lipid transfer protein/seed storage helical domain-containing protein" evidence="12">
    <location>
        <begin position="25"/>
        <end position="176"/>
    </location>
</feature>
<reference evidence="14 15" key="1">
    <citation type="journal article" date="2023" name="bioRxiv">
        <title>Genome report: Whole genome sequence and annotation of Penstemon davidsonii.</title>
        <authorList>
            <person name="Ostevik K.L."/>
            <person name="Alabady M."/>
            <person name="Zhang M."/>
            <person name="Rausher M.D."/>
        </authorList>
    </citation>
    <scope>NUCLEOTIDE SEQUENCE [LARGE SCALE GENOMIC DNA]</scope>
    <source>
        <strain evidence="14">DNT005</strain>
        <tissue evidence="14">Whole leaf</tissue>
    </source>
</reference>
<evidence type="ECO:0000256" key="7">
    <source>
        <dbReference type="ARBA" id="ARBA00023121"/>
    </source>
</evidence>
<keyword evidence="15" id="KW-1185">Reference proteome</keyword>
<dbReference type="CDD" id="cd00010">
    <property type="entry name" value="AAI_LTSS"/>
    <property type="match status" value="1"/>
</dbReference>
<evidence type="ECO:0000256" key="10">
    <source>
        <dbReference type="ARBA" id="ARBA00023288"/>
    </source>
</evidence>
<keyword evidence="8" id="KW-1015">Disulfide bond</keyword>
<evidence type="ECO:0000313" key="14">
    <source>
        <dbReference type="EMBL" id="KAK4492523.1"/>
    </source>
</evidence>
<keyword evidence="3" id="KW-0813">Transport</keyword>
<feature type="region of interest" description="Disordered" evidence="11">
    <location>
        <begin position="106"/>
        <end position="147"/>
    </location>
</feature>
<gene>
    <name evidence="14" type="ORF">RD792_003334</name>
</gene>
<dbReference type="SUPFAM" id="SSF47699">
    <property type="entry name" value="Bifunctional inhibitor/lipid-transfer protein/seed storage 2S albumin"/>
    <property type="match status" value="1"/>
</dbReference>
<dbReference type="InterPro" id="IPR016140">
    <property type="entry name" value="Bifunc_inhib/LTP/seed_store"/>
</dbReference>
<evidence type="ECO:0000256" key="4">
    <source>
        <dbReference type="ARBA" id="ARBA00022475"/>
    </source>
</evidence>
<name>A0ABR0DUL9_9LAMI</name>
<dbReference type="InterPro" id="IPR000528">
    <property type="entry name" value="Plant_nsLTP"/>
</dbReference>
<dbReference type="InterPro" id="IPR043325">
    <property type="entry name" value="LTSS"/>
</dbReference>
<feature type="signal peptide" evidence="12">
    <location>
        <begin position="1"/>
        <end position="24"/>
    </location>
</feature>
<evidence type="ECO:0000256" key="8">
    <source>
        <dbReference type="ARBA" id="ARBA00023157"/>
    </source>
</evidence>
<feature type="domain" description="Bifunctional inhibitor/plant lipid transfer protein/seed storage helical" evidence="13">
    <location>
        <begin position="28"/>
        <end position="105"/>
    </location>
</feature>
<evidence type="ECO:0000256" key="12">
    <source>
        <dbReference type="SAM" id="SignalP"/>
    </source>
</evidence>
<feature type="compositionally biased region" description="Low complexity" evidence="11">
    <location>
        <begin position="108"/>
        <end position="118"/>
    </location>
</feature>
<dbReference type="EMBL" id="JAYDYQ010001087">
    <property type="protein sequence ID" value="KAK4492523.1"/>
    <property type="molecule type" value="Genomic_DNA"/>
</dbReference>
<comment type="caution">
    <text evidence="14">The sequence shown here is derived from an EMBL/GenBank/DDBJ whole genome shotgun (WGS) entry which is preliminary data.</text>
</comment>